<reference evidence="11" key="1">
    <citation type="journal article" date="2019" name="Int. J. Syst. Evol. Microbiol.">
        <title>The Global Catalogue of Microorganisms (GCM) 10K type strain sequencing project: providing services to taxonomists for standard genome sequencing and annotation.</title>
        <authorList>
            <consortium name="The Broad Institute Genomics Platform"/>
            <consortium name="The Broad Institute Genome Sequencing Center for Infectious Disease"/>
            <person name="Wu L."/>
            <person name="Ma J."/>
        </authorList>
    </citation>
    <scope>NUCLEOTIDE SEQUENCE [LARGE SCALE GENOMIC DNA]</scope>
    <source>
        <strain evidence="11">JCM 17593</strain>
    </source>
</reference>
<evidence type="ECO:0000256" key="8">
    <source>
        <dbReference type="SAM" id="MobiDB-lite"/>
    </source>
</evidence>
<dbReference type="RefSeq" id="WP_344777095.1">
    <property type="nucleotide sequence ID" value="NZ_BAABBX010000015.1"/>
</dbReference>
<feature type="transmembrane region" description="Helical" evidence="7">
    <location>
        <begin position="33"/>
        <end position="55"/>
    </location>
</feature>
<protein>
    <submittedName>
        <fullName evidence="10">Carbohydrate ABC transporter permease</fullName>
    </submittedName>
</protein>
<evidence type="ECO:0000256" key="1">
    <source>
        <dbReference type="ARBA" id="ARBA00004651"/>
    </source>
</evidence>
<dbReference type="InterPro" id="IPR000515">
    <property type="entry name" value="MetI-like"/>
</dbReference>
<evidence type="ECO:0000256" key="3">
    <source>
        <dbReference type="ARBA" id="ARBA00022475"/>
    </source>
</evidence>
<feature type="transmembrane region" description="Helical" evidence="7">
    <location>
        <begin position="96"/>
        <end position="118"/>
    </location>
</feature>
<dbReference type="PANTHER" id="PTHR43744">
    <property type="entry name" value="ABC TRANSPORTER PERMEASE PROTEIN MG189-RELATED-RELATED"/>
    <property type="match status" value="1"/>
</dbReference>
<feature type="transmembrane region" description="Helical" evidence="7">
    <location>
        <begin position="204"/>
        <end position="226"/>
    </location>
</feature>
<evidence type="ECO:0000256" key="5">
    <source>
        <dbReference type="ARBA" id="ARBA00022989"/>
    </source>
</evidence>
<comment type="similarity">
    <text evidence="7">Belongs to the binding-protein-dependent transport system permease family.</text>
</comment>
<dbReference type="Proteomes" id="UP001500213">
    <property type="component" value="Unassembled WGS sequence"/>
</dbReference>
<evidence type="ECO:0000256" key="6">
    <source>
        <dbReference type="ARBA" id="ARBA00023136"/>
    </source>
</evidence>
<comment type="subcellular location">
    <subcellularLocation>
        <location evidence="1 7">Cell membrane</location>
        <topology evidence="1 7">Multi-pass membrane protein</topology>
    </subcellularLocation>
</comment>
<accession>A0ABP8AW30</accession>
<dbReference type="Gene3D" id="1.10.3720.10">
    <property type="entry name" value="MetI-like"/>
    <property type="match status" value="1"/>
</dbReference>
<dbReference type="PROSITE" id="PS50928">
    <property type="entry name" value="ABC_TM1"/>
    <property type="match status" value="1"/>
</dbReference>
<evidence type="ECO:0000256" key="7">
    <source>
        <dbReference type="RuleBase" id="RU363032"/>
    </source>
</evidence>
<keyword evidence="6 7" id="KW-0472">Membrane</keyword>
<dbReference type="Pfam" id="PF00528">
    <property type="entry name" value="BPD_transp_1"/>
    <property type="match status" value="1"/>
</dbReference>
<name>A0ABP8AW30_9MICO</name>
<feature type="domain" description="ABC transmembrane type-1" evidence="9">
    <location>
        <begin position="92"/>
        <end position="283"/>
    </location>
</feature>
<dbReference type="EMBL" id="BAABBX010000015">
    <property type="protein sequence ID" value="GAA4191975.1"/>
    <property type="molecule type" value="Genomic_DNA"/>
</dbReference>
<dbReference type="CDD" id="cd06261">
    <property type="entry name" value="TM_PBP2"/>
    <property type="match status" value="1"/>
</dbReference>
<feature type="transmembrane region" description="Helical" evidence="7">
    <location>
        <begin position="127"/>
        <end position="149"/>
    </location>
</feature>
<dbReference type="PANTHER" id="PTHR43744:SF12">
    <property type="entry name" value="ABC TRANSPORTER PERMEASE PROTEIN MG189-RELATED"/>
    <property type="match status" value="1"/>
</dbReference>
<feature type="transmembrane region" description="Helical" evidence="7">
    <location>
        <begin position="161"/>
        <end position="183"/>
    </location>
</feature>
<proteinExistence type="inferred from homology"/>
<keyword evidence="4 7" id="KW-0812">Transmembrane</keyword>
<evidence type="ECO:0000256" key="4">
    <source>
        <dbReference type="ARBA" id="ARBA00022692"/>
    </source>
</evidence>
<keyword evidence="11" id="KW-1185">Reference proteome</keyword>
<comment type="caution">
    <text evidence="10">The sequence shown here is derived from an EMBL/GenBank/DDBJ whole genome shotgun (WGS) entry which is preliminary data.</text>
</comment>
<keyword evidence="3" id="KW-1003">Cell membrane</keyword>
<dbReference type="InterPro" id="IPR035906">
    <property type="entry name" value="MetI-like_sf"/>
</dbReference>
<evidence type="ECO:0000259" key="9">
    <source>
        <dbReference type="PROSITE" id="PS50928"/>
    </source>
</evidence>
<keyword evidence="2 7" id="KW-0813">Transport</keyword>
<evidence type="ECO:0000313" key="11">
    <source>
        <dbReference type="Proteomes" id="UP001500213"/>
    </source>
</evidence>
<keyword evidence="5 7" id="KW-1133">Transmembrane helix</keyword>
<dbReference type="SUPFAM" id="SSF161098">
    <property type="entry name" value="MetI-like"/>
    <property type="match status" value="1"/>
</dbReference>
<evidence type="ECO:0000256" key="2">
    <source>
        <dbReference type="ARBA" id="ARBA00022448"/>
    </source>
</evidence>
<feature type="transmembrane region" description="Helical" evidence="7">
    <location>
        <begin position="262"/>
        <end position="283"/>
    </location>
</feature>
<sequence>MTATMARPGQVPRTDRRPAAQQRRRRPAPIGKSFASFILIAIAAFTVFPLIWLVLTSLRPQNTIFTGPIFPTHLTFAAYPEAWVSTGFAVHFLNSLWITAATVAGVVIFASLAGYAFAKLRFPFKNVLYVALLATLMMPATSLIIPLYLQLRAIGLLNNQLGLLILYVSSSAPFSMFLMRAFFETLPDELVQAARVDGATELQVFRRVVLPLARPGMATVIIFQFLQTWNEFLYANTVLQDTGKLPLQPVLFSLMGQYNTDWPTLTAGLTMSIVPVILVYVWMQRQFVAGLTLGAVKN</sequence>
<evidence type="ECO:0000313" key="10">
    <source>
        <dbReference type="EMBL" id="GAA4191975.1"/>
    </source>
</evidence>
<gene>
    <name evidence="10" type="ORF">GCM10022288_23560</name>
</gene>
<organism evidence="10 11">
    <name type="scientific">Gryllotalpicola kribbensis</name>
    <dbReference type="NCBI Taxonomy" id="993084"/>
    <lineage>
        <taxon>Bacteria</taxon>
        <taxon>Bacillati</taxon>
        <taxon>Actinomycetota</taxon>
        <taxon>Actinomycetes</taxon>
        <taxon>Micrococcales</taxon>
        <taxon>Microbacteriaceae</taxon>
        <taxon>Gryllotalpicola</taxon>
    </lineage>
</organism>
<feature type="region of interest" description="Disordered" evidence="8">
    <location>
        <begin position="1"/>
        <end position="27"/>
    </location>
</feature>